<evidence type="ECO:0000313" key="2">
    <source>
        <dbReference type="Proteomes" id="UP000194003"/>
    </source>
</evidence>
<keyword evidence="2" id="KW-1185">Reference proteome</keyword>
<dbReference type="Proteomes" id="UP000194003">
    <property type="component" value="Unassembled WGS sequence"/>
</dbReference>
<dbReference type="STRING" id="1434232.MAIT1_01883"/>
<proteinExistence type="predicted"/>
<accession>A0A1Y2K1M6</accession>
<dbReference type="EMBL" id="LVJN01000020">
    <property type="protein sequence ID" value="OSM01839.1"/>
    <property type="molecule type" value="Genomic_DNA"/>
</dbReference>
<evidence type="ECO:0000313" key="1">
    <source>
        <dbReference type="EMBL" id="OSM01839.1"/>
    </source>
</evidence>
<comment type="caution">
    <text evidence="1">The sequence shown here is derived from an EMBL/GenBank/DDBJ whole genome shotgun (WGS) entry which is preliminary data.</text>
</comment>
<gene>
    <name evidence="1" type="ORF">MAIT1_01883</name>
</gene>
<name>A0A1Y2K1M6_9PROT</name>
<protein>
    <submittedName>
        <fullName evidence="1">Uncharacterized protein</fullName>
    </submittedName>
</protein>
<reference evidence="1 2" key="1">
    <citation type="journal article" date="2016" name="BMC Genomics">
        <title>Combined genomic and structural analyses of a cultured magnetotactic bacterium reveals its niche adaptation to a dynamic environment.</title>
        <authorList>
            <person name="Araujo A.C."/>
            <person name="Morillo V."/>
            <person name="Cypriano J."/>
            <person name="Teixeira L.C."/>
            <person name="Leao P."/>
            <person name="Lyra S."/>
            <person name="Almeida L.G."/>
            <person name="Bazylinski D.A."/>
            <person name="Vasconcellos A.T."/>
            <person name="Abreu F."/>
            <person name="Lins U."/>
        </authorList>
    </citation>
    <scope>NUCLEOTIDE SEQUENCE [LARGE SCALE GENOMIC DNA]</scope>
    <source>
        <strain evidence="1 2">IT-1</strain>
    </source>
</reference>
<sequence>MRALFADITFFTKISPPLRHIPFQFLQKAILSPIGAVIVAIGGEGVCNGSCLSSIMLACQQSALDLTSKDLLGSLL</sequence>
<organism evidence="1 2">
    <name type="scientific">Magnetofaba australis IT-1</name>
    <dbReference type="NCBI Taxonomy" id="1434232"/>
    <lineage>
        <taxon>Bacteria</taxon>
        <taxon>Pseudomonadati</taxon>
        <taxon>Pseudomonadota</taxon>
        <taxon>Magnetococcia</taxon>
        <taxon>Magnetococcales</taxon>
        <taxon>Magnetococcaceae</taxon>
        <taxon>Magnetofaba</taxon>
    </lineage>
</organism>
<dbReference type="AlphaFoldDB" id="A0A1Y2K1M6"/>